<proteinExistence type="predicted"/>
<dbReference type="InterPro" id="IPR005538">
    <property type="entry name" value="LrgA/CidA"/>
</dbReference>
<dbReference type="PANTHER" id="PTHR33931">
    <property type="entry name" value="HOLIN-LIKE PROTEIN CIDA-RELATED"/>
    <property type="match status" value="1"/>
</dbReference>
<dbReference type="GO" id="GO:0005886">
    <property type="term" value="C:plasma membrane"/>
    <property type="evidence" value="ECO:0007669"/>
    <property type="project" value="UniProtKB-SubCell"/>
</dbReference>
<dbReference type="EMBL" id="JADJNC010000019">
    <property type="protein sequence ID" value="MBK7423899.1"/>
    <property type="molecule type" value="Genomic_DNA"/>
</dbReference>
<sequence length="119" mass="12665">MINTLLLLLVYQLVGELIARSLGLPVPGPVLGMALLFLTLLVRGRVSDEIRTSAGHLLQHLSLLFVPAGAGVMLHLQRVGDEWLPITVALVISTFAGMAVTALVLKTLTRKESAEGAES</sequence>
<keyword evidence="2" id="KW-1003">Cell membrane</keyword>
<evidence type="ECO:0000256" key="4">
    <source>
        <dbReference type="ARBA" id="ARBA00022989"/>
    </source>
</evidence>
<dbReference type="Proteomes" id="UP000886602">
    <property type="component" value="Unassembled WGS sequence"/>
</dbReference>
<name>A0A9D7FGL8_9RHOO</name>
<feature type="transmembrane region" description="Helical" evidence="6">
    <location>
        <begin position="29"/>
        <end position="46"/>
    </location>
</feature>
<evidence type="ECO:0000256" key="1">
    <source>
        <dbReference type="ARBA" id="ARBA00004651"/>
    </source>
</evidence>
<evidence type="ECO:0000256" key="2">
    <source>
        <dbReference type="ARBA" id="ARBA00022475"/>
    </source>
</evidence>
<gene>
    <name evidence="7" type="ORF">IPJ48_12775</name>
</gene>
<keyword evidence="5 6" id="KW-0472">Membrane</keyword>
<evidence type="ECO:0000313" key="7">
    <source>
        <dbReference type="EMBL" id="MBK7423899.1"/>
    </source>
</evidence>
<reference evidence="7" key="1">
    <citation type="submission" date="2020-10" db="EMBL/GenBank/DDBJ databases">
        <title>Connecting structure to function with the recovery of over 1000 high-quality activated sludge metagenome-assembled genomes encoding full-length rRNA genes using long-read sequencing.</title>
        <authorList>
            <person name="Singleton C.M."/>
            <person name="Petriglieri F."/>
            <person name="Kristensen J.M."/>
            <person name="Kirkegaard R.H."/>
            <person name="Michaelsen T.Y."/>
            <person name="Andersen M.H."/>
            <person name="Karst S.M."/>
            <person name="Dueholm M.S."/>
            <person name="Nielsen P.H."/>
            <person name="Albertsen M."/>
        </authorList>
    </citation>
    <scope>NUCLEOTIDE SEQUENCE</scope>
    <source>
        <strain evidence="7">EsbW_18-Q3-R4-48_MAXAC.044</strain>
    </source>
</reference>
<evidence type="ECO:0000256" key="3">
    <source>
        <dbReference type="ARBA" id="ARBA00022692"/>
    </source>
</evidence>
<dbReference type="AlphaFoldDB" id="A0A9D7FGL8"/>
<evidence type="ECO:0000313" key="8">
    <source>
        <dbReference type="Proteomes" id="UP000886602"/>
    </source>
</evidence>
<comment type="subcellular location">
    <subcellularLocation>
        <location evidence="1">Cell membrane</location>
        <topology evidence="1">Multi-pass membrane protein</topology>
    </subcellularLocation>
</comment>
<evidence type="ECO:0000256" key="6">
    <source>
        <dbReference type="SAM" id="Phobius"/>
    </source>
</evidence>
<dbReference type="Pfam" id="PF03788">
    <property type="entry name" value="LrgA"/>
    <property type="match status" value="1"/>
</dbReference>
<accession>A0A9D7FGL8</accession>
<dbReference type="PANTHER" id="PTHR33931:SF2">
    <property type="entry name" value="HOLIN-LIKE PROTEIN CIDA"/>
    <property type="match status" value="1"/>
</dbReference>
<evidence type="ECO:0000256" key="5">
    <source>
        <dbReference type="ARBA" id="ARBA00023136"/>
    </source>
</evidence>
<comment type="caution">
    <text evidence="7">The sequence shown here is derived from an EMBL/GenBank/DDBJ whole genome shotgun (WGS) entry which is preliminary data.</text>
</comment>
<protein>
    <submittedName>
        <fullName evidence="7">CidA/LrgA family protein</fullName>
    </submittedName>
</protein>
<feature type="transmembrane region" description="Helical" evidence="6">
    <location>
        <begin position="83"/>
        <end position="105"/>
    </location>
</feature>
<feature type="transmembrane region" description="Helical" evidence="6">
    <location>
        <begin position="58"/>
        <end position="77"/>
    </location>
</feature>
<keyword evidence="4 6" id="KW-1133">Transmembrane helix</keyword>
<organism evidence="7 8">
    <name type="scientific">Candidatus Propionivibrio dominans</name>
    <dbReference type="NCBI Taxonomy" id="2954373"/>
    <lineage>
        <taxon>Bacteria</taxon>
        <taxon>Pseudomonadati</taxon>
        <taxon>Pseudomonadota</taxon>
        <taxon>Betaproteobacteria</taxon>
        <taxon>Rhodocyclales</taxon>
        <taxon>Rhodocyclaceae</taxon>
        <taxon>Propionivibrio</taxon>
    </lineage>
</organism>
<keyword evidence="3 6" id="KW-0812">Transmembrane</keyword>